<protein>
    <submittedName>
        <fullName evidence="1">Uncharacterized protein</fullName>
    </submittedName>
</protein>
<evidence type="ECO:0000313" key="1">
    <source>
        <dbReference type="EMBL" id="OTP65413.1"/>
    </source>
</evidence>
<dbReference type="EMBL" id="NBTZ01000181">
    <property type="protein sequence ID" value="OTP65413.1"/>
    <property type="molecule type" value="Genomic_DNA"/>
</dbReference>
<dbReference type="AlphaFoldDB" id="A0A242M2R6"/>
<name>A0A242M2R6_CABSO</name>
<organism evidence="1 2">
    <name type="scientific">Caballeronia sordidicola</name>
    <name type="common">Burkholderia sordidicola</name>
    <dbReference type="NCBI Taxonomy" id="196367"/>
    <lineage>
        <taxon>Bacteria</taxon>
        <taxon>Pseudomonadati</taxon>
        <taxon>Pseudomonadota</taxon>
        <taxon>Betaproteobacteria</taxon>
        <taxon>Burkholderiales</taxon>
        <taxon>Burkholderiaceae</taxon>
        <taxon>Caballeronia</taxon>
    </lineage>
</organism>
<proteinExistence type="predicted"/>
<comment type="caution">
    <text evidence="1">The sequence shown here is derived from an EMBL/GenBank/DDBJ whole genome shotgun (WGS) entry which is preliminary data.</text>
</comment>
<sequence>MGLTPWTLAVIDLRSISLPDRQDPRFYLEPPSCQQADGARLHTSPVYFLSARLFGAVISHVPGIGLPAVI</sequence>
<accession>A0A242M2R6</accession>
<gene>
    <name evidence="1" type="ORF">PAMC26577_39950</name>
</gene>
<dbReference type="Proteomes" id="UP000195221">
    <property type="component" value="Unassembled WGS sequence"/>
</dbReference>
<reference evidence="1 2" key="1">
    <citation type="submission" date="2017-03" db="EMBL/GenBank/DDBJ databases">
        <title>Genome analysis of strain PAMC 26577.</title>
        <authorList>
            <person name="Oh H.-M."/>
            <person name="Yang J.-A."/>
        </authorList>
    </citation>
    <scope>NUCLEOTIDE SEQUENCE [LARGE SCALE GENOMIC DNA]</scope>
    <source>
        <strain evidence="1 2">PAMC 26577</strain>
    </source>
</reference>
<evidence type="ECO:0000313" key="2">
    <source>
        <dbReference type="Proteomes" id="UP000195221"/>
    </source>
</evidence>